<proteinExistence type="predicted"/>
<dbReference type="RefSeq" id="WP_270140493.1">
    <property type="nucleotide sequence ID" value="NZ_CP115450.1"/>
</dbReference>
<dbReference type="InterPro" id="IPR036390">
    <property type="entry name" value="WH_DNA-bd_sf"/>
</dbReference>
<protein>
    <submittedName>
        <fullName evidence="1">Uncharacterized protein</fullName>
    </submittedName>
</protein>
<dbReference type="EMBL" id="CP115450">
    <property type="protein sequence ID" value="WBP84918.1"/>
    <property type="molecule type" value="Genomic_DNA"/>
</dbReference>
<reference evidence="2" key="1">
    <citation type="submission" date="2022-12" db="EMBL/GenBank/DDBJ databases">
        <authorList>
            <person name="Mo P."/>
        </authorList>
    </citation>
    <scope>NUCLEOTIDE SEQUENCE [LARGE SCALE GENOMIC DNA]</scope>
    <source>
        <strain evidence="2">HUAS 3-15</strain>
    </source>
</reference>
<gene>
    <name evidence="1" type="ORF">O1G21_03000</name>
</gene>
<evidence type="ECO:0000313" key="1">
    <source>
        <dbReference type="EMBL" id="WBP84918.1"/>
    </source>
</evidence>
<organism evidence="1 2">
    <name type="scientific">Kitasatospora cathayae</name>
    <dbReference type="NCBI Taxonomy" id="3004092"/>
    <lineage>
        <taxon>Bacteria</taxon>
        <taxon>Bacillati</taxon>
        <taxon>Actinomycetota</taxon>
        <taxon>Actinomycetes</taxon>
        <taxon>Kitasatosporales</taxon>
        <taxon>Streptomycetaceae</taxon>
        <taxon>Kitasatospora</taxon>
    </lineage>
</organism>
<accession>A0ABY7PWY0</accession>
<dbReference type="SUPFAM" id="SSF46785">
    <property type="entry name" value="Winged helix' DNA-binding domain"/>
    <property type="match status" value="1"/>
</dbReference>
<dbReference type="Proteomes" id="UP001212821">
    <property type="component" value="Chromosome"/>
</dbReference>
<sequence>MSRSYWHGTALGGGALAAYRPVRATENRTDHTVLDHLQRGPGVTPEGIAADLGLHPAAVRLSLHRLAAAHQLPCLPLPARDADPRRGGPPPTSVAALLADRPTYAVRHR</sequence>
<evidence type="ECO:0000313" key="2">
    <source>
        <dbReference type="Proteomes" id="UP001212821"/>
    </source>
</evidence>
<name>A0ABY7PWY0_9ACTN</name>
<keyword evidence="2" id="KW-1185">Reference proteome</keyword>